<name>A0ABN9CXE8_9NEOB</name>
<reference evidence="2" key="1">
    <citation type="submission" date="2023-05" db="EMBL/GenBank/DDBJ databases">
        <authorList>
            <person name="Stuckert A."/>
        </authorList>
    </citation>
    <scope>NUCLEOTIDE SEQUENCE</scope>
</reference>
<feature type="region of interest" description="Disordered" evidence="1">
    <location>
        <begin position="1"/>
        <end position="107"/>
    </location>
</feature>
<protein>
    <submittedName>
        <fullName evidence="2">Uncharacterized protein</fullName>
    </submittedName>
</protein>
<comment type="caution">
    <text evidence="2">The sequence shown here is derived from an EMBL/GenBank/DDBJ whole genome shotgun (WGS) entry which is preliminary data.</text>
</comment>
<sequence length="241" mass="27634">MLSTQPRLQKRKVKKKKRRPPQNESESEEENKLRSNYPKHRRPPVRDSRRGQQPASPAQRNASTGKHDKMAKLCKCHMTHPTSKDTAETPADKENKLASPSPRSADFMGDYIQRQHQTARQEHAKSAVTIQPWITRIDHHNGSRIQREDSMQAIHRRLDRALREKICHSEVELSDSSDSTDIYSIAEEKLTHEMISGEEITQLKLDQQVRAGRRELDNGGKDARSGPFMSTTEELALQDTD</sequence>
<evidence type="ECO:0000256" key="1">
    <source>
        <dbReference type="SAM" id="MobiDB-lite"/>
    </source>
</evidence>
<evidence type="ECO:0000313" key="3">
    <source>
        <dbReference type="Proteomes" id="UP001162483"/>
    </source>
</evidence>
<feature type="compositionally biased region" description="Basic residues" evidence="1">
    <location>
        <begin position="8"/>
        <end position="20"/>
    </location>
</feature>
<feature type="region of interest" description="Disordered" evidence="1">
    <location>
        <begin position="211"/>
        <end position="241"/>
    </location>
</feature>
<accession>A0ABN9CXE8</accession>
<dbReference type="EMBL" id="CATNWA010012770">
    <property type="protein sequence ID" value="CAI9564037.1"/>
    <property type="molecule type" value="Genomic_DNA"/>
</dbReference>
<feature type="compositionally biased region" description="Basic and acidic residues" evidence="1">
    <location>
        <begin position="82"/>
        <end position="96"/>
    </location>
</feature>
<proteinExistence type="predicted"/>
<evidence type="ECO:0000313" key="2">
    <source>
        <dbReference type="EMBL" id="CAI9564037.1"/>
    </source>
</evidence>
<feature type="compositionally biased region" description="Polar residues" evidence="1">
    <location>
        <begin position="51"/>
        <end position="64"/>
    </location>
</feature>
<feature type="non-terminal residue" evidence="2">
    <location>
        <position position="241"/>
    </location>
</feature>
<feature type="compositionally biased region" description="Basic and acidic residues" evidence="1">
    <location>
        <begin position="212"/>
        <end position="224"/>
    </location>
</feature>
<dbReference type="Proteomes" id="UP001162483">
    <property type="component" value="Unassembled WGS sequence"/>
</dbReference>
<gene>
    <name evidence="2" type="ORF">SPARVUS_LOCUS5839689</name>
</gene>
<organism evidence="2 3">
    <name type="scientific">Staurois parvus</name>
    <dbReference type="NCBI Taxonomy" id="386267"/>
    <lineage>
        <taxon>Eukaryota</taxon>
        <taxon>Metazoa</taxon>
        <taxon>Chordata</taxon>
        <taxon>Craniata</taxon>
        <taxon>Vertebrata</taxon>
        <taxon>Euteleostomi</taxon>
        <taxon>Amphibia</taxon>
        <taxon>Batrachia</taxon>
        <taxon>Anura</taxon>
        <taxon>Neobatrachia</taxon>
        <taxon>Ranoidea</taxon>
        <taxon>Ranidae</taxon>
        <taxon>Staurois</taxon>
    </lineage>
</organism>
<keyword evidence="3" id="KW-1185">Reference proteome</keyword>